<evidence type="ECO:0000256" key="7">
    <source>
        <dbReference type="ARBA" id="ARBA00023198"/>
    </source>
</evidence>
<dbReference type="EMBL" id="JABFDY010000020">
    <property type="protein sequence ID" value="KAF7692567.1"/>
    <property type="molecule type" value="Genomic_DNA"/>
</dbReference>
<comment type="subcellular location">
    <subcellularLocation>
        <location evidence="1">Inflammasome</location>
    </subcellularLocation>
</comment>
<evidence type="ECO:0000256" key="5">
    <source>
        <dbReference type="ARBA" id="ARBA00022840"/>
    </source>
</evidence>
<dbReference type="GO" id="GO:0005829">
    <property type="term" value="C:cytosol"/>
    <property type="evidence" value="ECO:0007669"/>
    <property type="project" value="UniProtKB-SubCell"/>
</dbReference>
<dbReference type="PANTHER" id="PTHR45690:SF19">
    <property type="entry name" value="NACHT, LRR AND PYD DOMAINS-CONTAINING PROTEIN 3"/>
    <property type="match status" value="1"/>
</dbReference>
<dbReference type="InterPro" id="IPR007111">
    <property type="entry name" value="NACHT_NTPase"/>
</dbReference>
<dbReference type="InterPro" id="IPR029495">
    <property type="entry name" value="NACHT-assoc"/>
</dbReference>
<dbReference type="PANTHER" id="PTHR45690">
    <property type="entry name" value="NACHT, LRR AND PYD DOMAINS-CONTAINING PROTEIN 12"/>
    <property type="match status" value="1"/>
</dbReference>
<evidence type="ECO:0000256" key="9">
    <source>
        <dbReference type="SAM" id="MobiDB-lite"/>
    </source>
</evidence>
<evidence type="ECO:0000256" key="4">
    <source>
        <dbReference type="ARBA" id="ARBA00022741"/>
    </source>
</evidence>
<dbReference type="Pfam" id="PF17776">
    <property type="entry name" value="NLRC4_HD2"/>
    <property type="match status" value="1"/>
</dbReference>
<feature type="region of interest" description="Disordered" evidence="9">
    <location>
        <begin position="1169"/>
        <end position="1190"/>
    </location>
</feature>
<feature type="compositionally biased region" description="Low complexity" evidence="9">
    <location>
        <begin position="1179"/>
        <end position="1189"/>
    </location>
</feature>
<evidence type="ECO:0000256" key="6">
    <source>
        <dbReference type="ARBA" id="ARBA00022843"/>
    </source>
</evidence>
<evidence type="ECO:0000259" key="10">
    <source>
        <dbReference type="PROSITE" id="PS50837"/>
    </source>
</evidence>
<proteinExistence type="predicted"/>
<comment type="caution">
    <text evidence="11">The sequence shown here is derived from an EMBL/GenBank/DDBJ whole genome shotgun (WGS) entry which is preliminary data.</text>
</comment>
<keyword evidence="2" id="KW-0963">Cytoplasm</keyword>
<evidence type="ECO:0000256" key="1">
    <source>
        <dbReference type="ARBA" id="ARBA00004110"/>
    </source>
</evidence>
<sequence>MQMEQASNNEKKTLDAKDAQSTVFCNIVAQGGTVFAPIIHNVQGASGIYLTQNVGANISEAGAKDTASVITDYKESVLSTYAYTREYTSCPGEHVLLADRYVDPLIIQSTRVKKQREKEMRTKGNKLFNLNTYDANQSISIDNLFREEDGPAKKCPKAVILQGNSGNGKSFIAQKIILDWAEGDLFAGIFDVVFHLRCSELNGISGDIRLVELLNCSEEMNQIFKDKDKRILFLIDGFDELRCSLPKKALPVRVDIQAKPEAILSSLLMGIMLRESFLLVTTRSTSTEKLSKLLKCPHSFREIMGFSKKGVQEYFQKFFEDKELSTQVHEQVKTHDVLYTACFSPVMCWLICNVFKQKADMGARMKQLKSTTSIFIDFVFILLEHHCQDLNQSQKFILLKNLGQLAEEGMQKGKILFERHFVPELILNLVGIPFLCTFQYKAGAHIKEMFSFLHLCFQEFFAGLFYILLDNKECKIKIKQLLSSVSDGFHYSHLLPVIRFLFGFCNKNVTNLINEKHQHTVSQEISSSLEEWIQTFVRQRKSRPYSSFIIHCLYEVKDQNLVRNVMKCWETNEDGINIFLSSSQMTEYHAAAYCLQFCRNIRYLSLHASSVHILNMLEETLSKCSTLELTVNSMSDDDVDYLISAMRKGRKLKYLRIEDSSLSDHSIQMIMRTLNKRRSVTDIYLTVKAINHINTEILMNFCKSLKDEQHFRMKLATSENNEESLCLCYAVECYGNDFCSRYQITIGHHDVHSSLKSGLGLVNISVGVDSLTYHNDIKNILWISYNLREFESPVFEENVAALLSVLHSIPGLKQVNLSAENLSMKSAAKILSFSQERPKFEPDFFRCDVEHLKCIDDENVCSLSLSTQNRDYWDCVVLNLNLMNYRSSLQDAHMKESKPILPDFSLRFSFMEGATVNWEGLFETCSELMTSKQRTSFFLDKQMDTLLSLLQSVPFLNDLYIHLESLPEKWAVGVIYFLQACSSLGIFQLSMGSEGETLGIIKGTDSSWSSEKTYMTFGCSHLGYNYHGLTSTNCDKHSVLPCIMLTMRNNTKFCTDSWDTFFHHYNQLKTMTKLCLEYDQSLDVVLSHINTIPALEKVEMALQFLTVHGASSILHLILTSSSLYKIDVVLAMWDMTDFENDSQDWMSFQGESDGDSNCSDLSGSNTATEFSVQGESDGDSNCSDSSGSNRATEFSFETENYELDLCSKLRIRKTIENKFKLSLRCNSSDPDTKAVFAYISLTLSKTSNETEIIWRNFFQSFYETKGLTKRFISHHRDNTYFDEKLNALLSFLHNLPGLENVEFGTHSLNESWVSWIFSLSHKNPNIFSICLLLEQNEQDDNNACSSLTIKRNFTDAMITVKVDLLQNTIPSLIHLKLPCAEICNIDGAGLLYRLRHLRNLNDTSPEYDMQMSELISFLHSVPQLQKVKLRIENLTTAWVKRILSLKTCHSLTKILVTTSLSNILVEKAISELEYKWTRHDCVVVIRGWRCNNPIATCSHRNFHQECNKEVNLSFCGGHCSIVPIQDIYCEKAEKRFKSYSDVYADTED</sequence>
<keyword evidence="7" id="KW-0395">Inflammatory response</keyword>
<dbReference type="InterPro" id="IPR041267">
    <property type="entry name" value="NLRP_HD2"/>
</dbReference>
<keyword evidence="6" id="KW-0832">Ubl conjugation</keyword>
<evidence type="ECO:0000256" key="3">
    <source>
        <dbReference type="ARBA" id="ARBA00022737"/>
    </source>
</evidence>
<evidence type="ECO:0000256" key="8">
    <source>
        <dbReference type="ARBA" id="ARBA00023233"/>
    </source>
</evidence>
<reference evidence="11" key="1">
    <citation type="submission" date="2020-08" db="EMBL/GenBank/DDBJ databases">
        <title>Chromosome-level assembly of Southern catfish (Silurus meridionalis) provides insights into visual adaptation to the nocturnal and benthic lifestyles.</title>
        <authorList>
            <person name="Zhang Y."/>
            <person name="Wang D."/>
            <person name="Peng Z."/>
        </authorList>
    </citation>
    <scope>NUCLEOTIDE SEQUENCE</scope>
    <source>
        <strain evidence="11">SWU-2019-XX</strain>
        <tissue evidence="11">Muscle</tissue>
    </source>
</reference>
<keyword evidence="5" id="KW-0067">ATP-binding</keyword>
<evidence type="ECO:0000313" key="12">
    <source>
        <dbReference type="Proteomes" id="UP000606274"/>
    </source>
</evidence>
<dbReference type="Pfam" id="PF14484">
    <property type="entry name" value="FISNA"/>
    <property type="match status" value="1"/>
</dbReference>
<dbReference type="InterPro" id="IPR032675">
    <property type="entry name" value="LRR_dom_sf"/>
</dbReference>
<dbReference type="Gene3D" id="3.40.50.300">
    <property type="entry name" value="P-loop containing nucleotide triphosphate hydrolases"/>
    <property type="match status" value="1"/>
</dbReference>
<keyword evidence="12" id="KW-1185">Reference proteome</keyword>
<dbReference type="GO" id="GO:0005524">
    <property type="term" value="F:ATP binding"/>
    <property type="evidence" value="ECO:0007669"/>
    <property type="project" value="UniProtKB-KW"/>
</dbReference>
<dbReference type="InterPro" id="IPR027417">
    <property type="entry name" value="P-loop_NTPase"/>
</dbReference>
<name>A0A8T0ALH2_SILME</name>
<dbReference type="Gene3D" id="3.80.10.10">
    <property type="entry name" value="Ribonuclease Inhibitor"/>
    <property type="match status" value="1"/>
</dbReference>
<gene>
    <name evidence="11" type="ORF">HF521_010177</name>
</gene>
<accession>A0A8T0ALH2</accession>
<dbReference type="Proteomes" id="UP000606274">
    <property type="component" value="Unassembled WGS sequence"/>
</dbReference>
<keyword evidence="4" id="KW-0547">Nucleotide-binding</keyword>
<dbReference type="Pfam" id="PF05729">
    <property type="entry name" value="NACHT"/>
    <property type="match status" value="1"/>
</dbReference>
<organism evidence="11 12">
    <name type="scientific">Silurus meridionalis</name>
    <name type="common">Southern catfish</name>
    <name type="synonym">Silurus soldatovi meridionalis</name>
    <dbReference type="NCBI Taxonomy" id="175797"/>
    <lineage>
        <taxon>Eukaryota</taxon>
        <taxon>Metazoa</taxon>
        <taxon>Chordata</taxon>
        <taxon>Craniata</taxon>
        <taxon>Vertebrata</taxon>
        <taxon>Euteleostomi</taxon>
        <taxon>Actinopterygii</taxon>
        <taxon>Neopterygii</taxon>
        <taxon>Teleostei</taxon>
        <taxon>Ostariophysi</taxon>
        <taxon>Siluriformes</taxon>
        <taxon>Siluridae</taxon>
        <taxon>Silurus</taxon>
    </lineage>
</organism>
<evidence type="ECO:0000256" key="2">
    <source>
        <dbReference type="ARBA" id="ARBA00022490"/>
    </source>
</evidence>
<keyword evidence="8" id="KW-1271">Inflammasome</keyword>
<keyword evidence="3" id="KW-0677">Repeat</keyword>
<dbReference type="SUPFAM" id="SSF52540">
    <property type="entry name" value="P-loop containing nucleoside triphosphate hydrolases"/>
    <property type="match status" value="1"/>
</dbReference>
<feature type="domain" description="NACHT" evidence="10">
    <location>
        <begin position="157"/>
        <end position="286"/>
    </location>
</feature>
<evidence type="ECO:0000313" key="11">
    <source>
        <dbReference type="EMBL" id="KAF7692567.1"/>
    </source>
</evidence>
<dbReference type="InterPro" id="IPR050637">
    <property type="entry name" value="NLRP_innate_immun_reg"/>
</dbReference>
<protein>
    <recommendedName>
        <fullName evidence="10">NACHT domain-containing protein</fullName>
    </recommendedName>
</protein>
<dbReference type="OrthoDB" id="120976at2759"/>
<dbReference type="SUPFAM" id="SSF52047">
    <property type="entry name" value="RNI-like"/>
    <property type="match status" value="2"/>
</dbReference>
<dbReference type="PROSITE" id="PS50837">
    <property type="entry name" value="NACHT"/>
    <property type="match status" value="1"/>
</dbReference>